<organism evidence="14 15">
    <name type="scientific">Candidatus Uhrbacteria bacterium RIFCSPLOWO2_01_FULL_47_25</name>
    <dbReference type="NCBI Taxonomy" id="1802402"/>
    <lineage>
        <taxon>Bacteria</taxon>
        <taxon>Candidatus Uhriibacteriota</taxon>
    </lineage>
</organism>
<dbReference type="PROSITE" id="PS00178">
    <property type="entry name" value="AA_TRNA_LIGASE_I"/>
    <property type="match status" value="1"/>
</dbReference>
<keyword evidence="3 10" id="KW-0963">Cytoplasm</keyword>
<dbReference type="CDD" id="cd00817">
    <property type="entry name" value="ValRS_core"/>
    <property type="match status" value="1"/>
</dbReference>
<keyword evidence="6 10" id="KW-0067">ATP-binding</keyword>
<dbReference type="PANTHER" id="PTHR11946">
    <property type="entry name" value="VALYL-TRNA SYNTHETASES"/>
    <property type="match status" value="1"/>
</dbReference>
<dbReference type="Gene3D" id="1.10.287.380">
    <property type="entry name" value="Valyl-tRNA synthetase, C-terminal domain"/>
    <property type="match status" value="1"/>
</dbReference>
<dbReference type="InterPro" id="IPR009008">
    <property type="entry name" value="Val/Leu/Ile-tRNA-synth_edit"/>
</dbReference>
<evidence type="ECO:0000256" key="6">
    <source>
        <dbReference type="ARBA" id="ARBA00022840"/>
    </source>
</evidence>
<dbReference type="GO" id="GO:0006438">
    <property type="term" value="P:valyl-tRNA aminoacylation"/>
    <property type="evidence" value="ECO:0007669"/>
    <property type="project" value="UniProtKB-UniRule"/>
</dbReference>
<dbReference type="InterPro" id="IPR001412">
    <property type="entry name" value="aa-tRNA-synth_I_CS"/>
</dbReference>
<dbReference type="SUPFAM" id="SSF46589">
    <property type="entry name" value="tRNA-binding arm"/>
    <property type="match status" value="1"/>
</dbReference>
<feature type="domain" description="Aminoacyl-tRNA synthetase class Ia" evidence="11">
    <location>
        <begin position="21"/>
        <end position="603"/>
    </location>
</feature>
<dbReference type="Proteomes" id="UP000176846">
    <property type="component" value="Unassembled WGS sequence"/>
</dbReference>
<feature type="domain" description="Methionyl/Valyl/Leucyl/Isoleucyl-tRNA synthetase anticodon-binding" evidence="12">
    <location>
        <begin position="643"/>
        <end position="765"/>
    </location>
</feature>
<dbReference type="FunFam" id="3.40.50.620:FF:000032">
    <property type="entry name" value="Valine--tRNA ligase"/>
    <property type="match status" value="1"/>
</dbReference>
<evidence type="ECO:0000256" key="4">
    <source>
        <dbReference type="ARBA" id="ARBA00022598"/>
    </source>
</evidence>
<dbReference type="InterPro" id="IPR033705">
    <property type="entry name" value="Anticodon_Ia_Val"/>
</dbReference>
<comment type="domain">
    <text evidence="10">The C-terminal coiled-coil domain is crucial for aminoacylation activity.</text>
</comment>
<evidence type="ECO:0000259" key="12">
    <source>
        <dbReference type="Pfam" id="PF08264"/>
    </source>
</evidence>
<dbReference type="GO" id="GO:0002161">
    <property type="term" value="F:aminoacyl-tRNA deacylase activity"/>
    <property type="evidence" value="ECO:0007669"/>
    <property type="project" value="InterPro"/>
</dbReference>
<dbReference type="Pfam" id="PF10458">
    <property type="entry name" value="Val_tRNA-synt_C"/>
    <property type="match status" value="1"/>
</dbReference>
<accession>A0A1F7USM1</accession>
<comment type="domain">
    <text evidence="10">ValRS has two distinct active sites: one for aminoacylation and one for editing. The misactivated threonine is translocated from the active site to the editing site.</text>
</comment>
<dbReference type="InterPro" id="IPR013155">
    <property type="entry name" value="M/V/L/I-tRNA-synth_anticd-bd"/>
</dbReference>
<evidence type="ECO:0000256" key="5">
    <source>
        <dbReference type="ARBA" id="ARBA00022741"/>
    </source>
</evidence>
<dbReference type="GO" id="GO:0004832">
    <property type="term" value="F:valine-tRNA ligase activity"/>
    <property type="evidence" value="ECO:0007669"/>
    <property type="project" value="UniProtKB-UniRule"/>
</dbReference>
<comment type="similarity">
    <text evidence="10">Belongs to the class-I aminoacyl-tRNA synthetase family. ValS type 1 subfamily.</text>
</comment>
<evidence type="ECO:0000256" key="8">
    <source>
        <dbReference type="ARBA" id="ARBA00023146"/>
    </source>
</evidence>
<evidence type="ECO:0000256" key="1">
    <source>
        <dbReference type="ARBA" id="ARBA00004496"/>
    </source>
</evidence>
<evidence type="ECO:0000313" key="14">
    <source>
        <dbReference type="EMBL" id="OGL81249.1"/>
    </source>
</evidence>
<proteinExistence type="inferred from homology"/>
<evidence type="ECO:0000256" key="9">
    <source>
        <dbReference type="ARBA" id="ARBA00047552"/>
    </source>
</evidence>
<evidence type="ECO:0000313" key="15">
    <source>
        <dbReference type="Proteomes" id="UP000176846"/>
    </source>
</evidence>
<dbReference type="CDD" id="cd07962">
    <property type="entry name" value="Anticodon_Ia_Val"/>
    <property type="match status" value="1"/>
</dbReference>
<evidence type="ECO:0000256" key="3">
    <source>
        <dbReference type="ARBA" id="ARBA00022490"/>
    </source>
</evidence>
<sequence>MKKKLTNLPPTYNAQKVEQDIYAQWEKGGYFLPKRRPNTKTKKPFIISLPPPNATGTLHLGHAMMLAIEDLMIRYHRLKGEEVLWVPGTDHAAIATQNVVEKKIWQEEKKTRHDLGRETLLRRIEEFVEQSRGTIRSQFRRMGASLDWSHERYTLDEGLSRCVRMIFKMMYDDGLIYRGNRVVNWCTRCQTTLADDEVEHRETTATLYTFRYSKDFPILIASTRPETKLGDTAVAVHPDDERYRQFVGQTLTVSFAGKELTIRIVADPVVDREFGTGAVGVTPAHSQADAEIAERHKLPAVKVVDEAGAMTDEAGPDFAELPVSDVRTKVVAWLRKHKLIEKEETVPQNLTVCYRCETPVEPLVSKQWFVAVNKLFELRQDTLGNVRTEKGAIATLKVLMQNAVESGQITIIPDRFQKTYLQWIYNLRDWCISRQIWFGHRIPVWYRPKADQPGAGLEIYVGIEPPKVDGWEQDPDTLDTWFSSGLWTFSTLLKQDGTAATLENWQAESPDLKRYHPTSVLETGYDILFFWVARMVLMTTYALGEVPFRTVYLHGLVRDKDGRKMSKSLGNVIDPVDMIDKYGADAVRLSLIIGTTPGNDVRLYEEKIAGYRNFVNKLWNISRYILTTTTATDAPPKAKTLADRWILAEFEQLKHVVAKHIDAYRFSPAGEALYEFTWSKLADWYVETTKVEGGKDAILRHILRELLVLWHPFTPFVTEHIWQLLGESKPLISTNWPKIREVESVYEFSRIQETASAMRNLKQKHGNNLEMLYIVPGSWHETLATQRTLIETLGRSKINFAEQVPADVPKRVLDGATVFAMAATVDKKKLQTERDELERYITTLHQRIQSDNFSSRAPAAVIAKEKERLQQAKKKLKHL</sequence>
<reference evidence="14 15" key="1">
    <citation type="journal article" date="2016" name="Nat. Commun.">
        <title>Thousands of microbial genomes shed light on interconnected biogeochemical processes in an aquifer system.</title>
        <authorList>
            <person name="Anantharaman K."/>
            <person name="Brown C.T."/>
            <person name="Hug L.A."/>
            <person name="Sharon I."/>
            <person name="Castelle C.J."/>
            <person name="Probst A.J."/>
            <person name="Thomas B.C."/>
            <person name="Singh A."/>
            <person name="Wilkins M.J."/>
            <person name="Karaoz U."/>
            <person name="Brodie E.L."/>
            <person name="Williams K.H."/>
            <person name="Hubbard S.S."/>
            <person name="Banfield J.F."/>
        </authorList>
    </citation>
    <scope>NUCLEOTIDE SEQUENCE [LARGE SCALE GENOMIC DNA]</scope>
</reference>
<feature type="binding site" evidence="10">
    <location>
        <position position="567"/>
    </location>
    <ligand>
        <name>ATP</name>
        <dbReference type="ChEBI" id="CHEBI:30616"/>
    </ligand>
</feature>
<dbReference type="Gene3D" id="3.40.50.620">
    <property type="entry name" value="HUPs"/>
    <property type="match status" value="3"/>
</dbReference>
<dbReference type="GO" id="GO:0005524">
    <property type="term" value="F:ATP binding"/>
    <property type="evidence" value="ECO:0007669"/>
    <property type="project" value="UniProtKB-UniRule"/>
</dbReference>
<dbReference type="Gene3D" id="3.90.740.10">
    <property type="entry name" value="Valyl/Leucyl/Isoleucyl-tRNA synthetase, editing domain"/>
    <property type="match status" value="1"/>
</dbReference>
<dbReference type="SUPFAM" id="SSF47323">
    <property type="entry name" value="Anticodon-binding domain of a subclass of class I aminoacyl-tRNA synthetases"/>
    <property type="match status" value="1"/>
</dbReference>
<evidence type="ECO:0000256" key="2">
    <source>
        <dbReference type="ARBA" id="ARBA00011245"/>
    </source>
</evidence>
<keyword evidence="8 10" id="KW-0030">Aminoacyl-tRNA synthetase</keyword>
<dbReference type="InterPro" id="IPR002303">
    <property type="entry name" value="Valyl-tRNA_ligase"/>
</dbReference>
<dbReference type="NCBIfam" id="NF004349">
    <property type="entry name" value="PRK05729.1"/>
    <property type="match status" value="1"/>
</dbReference>
<name>A0A1F7USM1_9BACT</name>
<dbReference type="Pfam" id="PF00133">
    <property type="entry name" value="tRNA-synt_1"/>
    <property type="match status" value="1"/>
</dbReference>
<keyword evidence="4 10" id="KW-0436">Ligase</keyword>
<dbReference type="Gene3D" id="1.10.730.10">
    <property type="entry name" value="Isoleucyl-tRNA Synthetase, Domain 1"/>
    <property type="match status" value="1"/>
</dbReference>
<comment type="caution">
    <text evidence="10">Lacks conserved residue(s) required for the propagation of feature annotation.</text>
</comment>
<evidence type="ECO:0000256" key="10">
    <source>
        <dbReference type="HAMAP-Rule" id="MF_02004"/>
    </source>
</evidence>
<evidence type="ECO:0000256" key="7">
    <source>
        <dbReference type="ARBA" id="ARBA00022917"/>
    </source>
</evidence>
<evidence type="ECO:0000259" key="11">
    <source>
        <dbReference type="Pfam" id="PF00133"/>
    </source>
</evidence>
<dbReference type="EMBL" id="MGEK01000032">
    <property type="protein sequence ID" value="OGL81249.1"/>
    <property type="molecule type" value="Genomic_DNA"/>
</dbReference>
<keyword evidence="10" id="KW-0175">Coiled coil</keyword>
<dbReference type="InterPro" id="IPR010978">
    <property type="entry name" value="tRNA-bd_arm"/>
</dbReference>
<dbReference type="InterPro" id="IPR019499">
    <property type="entry name" value="Val-tRNA_synth_tRNA-bd"/>
</dbReference>
<dbReference type="InterPro" id="IPR037118">
    <property type="entry name" value="Val-tRNA_synth_C_sf"/>
</dbReference>
<gene>
    <name evidence="10" type="primary">valS</name>
    <name evidence="14" type="ORF">A2936_03055</name>
</gene>
<keyword evidence="7 10" id="KW-0648">Protein biosynthesis</keyword>
<dbReference type="SUPFAM" id="SSF50677">
    <property type="entry name" value="ValRS/IleRS/LeuRS editing domain"/>
    <property type="match status" value="1"/>
</dbReference>
<evidence type="ECO:0000259" key="13">
    <source>
        <dbReference type="Pfam" id="PF10458"/>
    </source>
</evidence>
<feature type="domain" description="Valyl-tRNA synthetase tRNA-binding arm" evidence="13">
    <location>
        <begin position="827"/>
        <end position="877"/>
    </location>
</feature>
<dbReference type="InterPro" id="IPR002300">
    <property type="entry name" value="aa-tRNA-synth_Ia"/>
</dbReference>
<feature type="short sequence motif" description="'KMSKS' region" evidence="10">
    <location>
        <begin position="564"/>
        <end position="568"/>
    </location>
</feature>
<feature type="coiled-coil region" evidence="10">
    <location>
        <begin position="827"/>
        <end position="879"/>
    </location>
</feature>
<dbReference type="PRINTS" id="PR00986">
    <property type="entry name" value="TRNASYNTHVAL"/>
</dbReference>
<dbReference type="SUPFAM" id="SSF52374">
    <property type="entry name" value="Nucleotidylyl transferase"/>
    <property type="match status" value="1"/>
</dbReference>
<protein>
    <recommendedName>
        <fullName evidence="10">Valine--tRNA ligase</fullName>
        <ecNumber evidence="10">6.1.1.9</ecNumber>
    </recommendedName>
    <alternativeName>
        <fullName evidence="10">Valyl-tRNA synthetase</fullName>
        <shortName evidence="10">ValRS</shortName>
    </alternativeName>
</protein>
<comment type="function">
    <text evidence="10">Catalyzes the attachment of valine to tRNA(Val). As ValRS can inadvertently accommodate and process structurally similar amino acids such as threonine, to avoid such errors, it has a 'posttransfer' editing activity that hydrolyzes mischarged Thr-tRNA(Val) in a tRNA-dependent manner.</text>
</comment>
<comment type="subunit">
    <text evidence="2 10">Monomer.</text>
</comment>
<comment type="subcellular location">
    <subcellularLocation>
        <location evidence="1 10">Cytoplasm</location>
    </subcellularLocation>
</comment>
<keyword evidence="5 10" id="KW-0547">Nucleotide-binding</keyword>
<comment type="catalytic activity">
    <reaction evidence="9 10">
        <text>tRNA(Val) + L-valine + ATP = L-valyl-tRNA(Val) + AMP + diphosphate</text>
        <dbReference type="Rhea" id="RHEA:10704"/>
        <dbReference type="Rhea" id="RHEA-COMP:9672"/>
        <dbReference type="Rhea" id="RHEA-COMP:9708"/>
        <dbReference type="ChEBI" id="CHEBI:30616"/>
        <dbReference type="ChEBI" id="CHEBI:33019"/>
        <dbReference type="ChEBI" id="CHEBI:57762"/>
        <dbReference type="ChEBI" id="CHEBI:78442"/>
        <dbReference type="ChEBI" id="CHEBI:78537"/>
        <dbReference type="ChEBI" id="CHEBI:456215"/>
        <dbReference type="EC" id="6.1.1.9"/>
    </reaction>
</comment>
<dbReference type="InterPro" id="IPR009080">
    <property type="entry name" value="tRNAsynth_Ia_anticodon-bd"/>
</dbReference>
<dbReference type="GO" id="GO:0005829">
    <property type="term" value="C:cytosol"/>
    <property type="evidence" value="ECO:0007669"/>
    <property type="project" value="TreeGrafter"/>
</dbReference>
<dbReference type="NCBIfam" id="TIGR00422">
    <property type="entry name" value="valS"/>
    <property type="match status" value="1"/>
</dbReference>
<dbReference type="Pfam" id="PF08264">
    <property type="entry name" value="Anticodon_1"/>
    <property type="match status" value="1"/>
</dbReference>
<dbReference type="InterPro" id="IPR014729">
    <property type="entry name" value="Rossmann-like_a/b/a_fold"/>
</dbReference>
<dbReference type="PANTHER" id="PTHR11946:SF93">
    <property type="entry name" value="VALINE--TRNA LIGASE, CHLOROPLASTIC_MITOCHONDRIAL 2"/>
    <property type="match status" value="1"/>
</dbReference>
<comment type="caution">
    <text evidence="14">The sequence shown here is derived from an EMBL/GenBank/DDBJ whole genome shotgun (WGS) entry which is preliminary data.</text>
</comment>
<dbReference type="EC" id="6.1.1.9" evidence="10"/>
<dbReference type="HAMAP" id="MF_02004">
    <property type="entry name" value="Val_tRNA_synth_type1"/>
    <property type="match status" value="1"/>
</dbReference>
<dbReference type="AlphaFoldDB" id="A0A1F7USM1"/>